<evidence type="ECO:0000256" key="1">
    <source>
        <dbReference type="ARBA" id="ARBA00004613"/>
    </source>
</evidence>
<dbReference type="HOGENOM" id="CLU_030024_5_2_0"/>
<keyword evidence="4" id="KW-0119">Carbohydrate metabolism</keyword>
<dbReference type="OrthoDB" id="9778320at2"/>
<dbReference type="InterPro" id="IPR051398">
    <property type="entry name" value="Polysacch_Deacetylase"/>
</dbReference>
<keyword evidence="4" id="KW-0378">Hydrolase</keyword>
<dbReference type="eggNOG" id="COG0726">
    <property type="taxonomic scope" value="Bacteria"/>
</dbReference>
<dbReference type="InterPro" id="IPR002509">
    <property type="entry name" value="NODB_dom"/>
</dbReference>
<dbReference type="SUPFAM" id="SSF88713">
    <property type="entry name" value="Glycoside hydrolase/deacetylase"/>
    <property type="match status" value="1"/>
</dbReference>
<dbReference type="GO" id="GO:0005576">
    <property type="term" value="C:extracellular region"/>
    <property type="evidence" value="ECO:0007669"/>
    <property type="project" value="UniProtKB-SubCell"/>
</dbReference>
<dbReference type="PANTHER" id="PTHR34216">
    <property type="match status" value="1"/>
</dbReference>
<gene>
    <name evidence="4" type="ordered locus">Sinac_6609</name>
</gene>
<accession>L0DMS5</accession>
<evidence type="ECO:0000313" key="5">
    <source>
        <dbReference type="Proteomes" id="UP000010798"/>
    </source>
</evidence>
<keyword evidence="4" id="KW-0326">Glycosidase</keyword>
<dbReference type="PANTHER" id="PTHR34216:SF3">
    <property type="entry name" value="POLY-BETA-1,6-N-ACETYL-D-GLUCOSAMINE N-DEACETYLASE"/>
    <property type="match status" value="1"/>
</dbReference>
<dbReference type="GO" id="GO:0045493">
    <property type="term" value="P:xylan catabolic process"/>
    <property type="evidence" value="ECO:0007669"/>
    <property type="project" value="UniProtKB-KW"/>
</dbReference>
<comment type="subcellular location">
    <subcellularLocation>
        <location evidence="1">Secreted</location>
    </subcellularLocation>
</comment>
<keyword evidence="4" id="KW-0858">Xylan degradation</keyword>
<evidence type="ECO:0000259" key="3">
    <source>
        <dbReference type="PROSITE" id="PS51677"/>
    </source>
</evidence>
<dbReference type="RefSeq" id="WP_015249766.1">
    <property type="nucleotide sequence ID" value="NC_019892.1"/>
</dbReference>
<dbReference type="InterPro" id="IPR011330">
    <property type="entry name" value="Glyco_hydro/deAcase_b/a-brl"/>
</dbReference>
<dbReference type="CDD" id="cd10918">
    <property type="entry name" value="CE4_NodB_like_5s_6s"/>
    <property type="match status" value="1"/>
</dbReference>
<evidence type="ECO:0000313" key="4">
    <source>
        <dbReference type="EMBL" id="AGA30684.1"/>
    </source>
</evidence>
<dbReference type="Pfam" id="PF01522">
    <property type="entry name" value="Polysacc_deac_1"/>
    <property type="match status" value="1"/>
</dbReference>
<feature type="domain" description="NodB homology" evidence="3">
    <location>
        <begin position="58"/>
        <end position="258"/>
    </location>
</feature>
<dbReference type="PROSITE" id="PS51677">
    <property type="entry name" value="NODB"/>
    <property type="match status" value="1"/>
</dbReference>
<name>L0DMS5_SINAD</name>
<dbReference type="STRING" id="886293.Sinac_6609"/>
<dbReference type="AlphaFoldDB" id="L0DMS5"/>
<dbReference type="Proteomes" id="UP000010798">
    <property type="component" value="Chromosome"/>
</dbReference>
<keyword evidence="5" id="KW-1185">Reference proteome</keyword>
<sequence length="258" mass="28669">MRAGGLPILTYHAFDATGGVTATDPAWFAETLSTLTSAGFQAVDLASWIAQGRPPVERGFALTIDDGLRSIVEVADVVARYRATATVFLVTDRVGSDNGWPGQPAHVPRGPLLSWSELESLGSLGFRFAAHGRTHLPLDRCDDGQLDEELRGSRDAIEQRLGRPCPLFAYPYGRSNPRIRQAARRHFAAAFGTRLDTANSEQDLHQISRIDAFYLRSRRVLDRLATGRLQGWLRLRRTLREGRGAMTHPFSWRFELSA</sequence>
<dbReference type="EMBL" id="CP003364">
    <property type="protein sequence ID" value="AGA30684.1"/>
    <property type="molecule type" value="Genomic_DNA"/>
</dbReference>
<dbReference type="Gene3D" id="3.20.20.370">
    <property type="entry name" value="Glycoside hydrolase/deacetylase"/>
    <property type="match status" value="1"/>
</dbReference>
<keyword evidence="4" id="KW-0624">Polysaccharide degradation</keyword>
<evidence type="ECO:0000256" key="2">
    <source>
        <dbReference type="ARBA" id="ARBA00022729"/>
    </source>
</evidence>
<dbReference type="GO" id="GO:0016810">
    <property type="term" value="F:hydrolase activity, acting on carbon-nitrogen (but not peptide) bonds"/>
    <property type="evidence" value="ECO:0007669"/>
    <property type="project" value="InterPro"/>
</dbReference>
<reference evidence="4 5" key="1">
    <citation type="submission" date="2012-02" db="EMBL/GenBank/DDBJ databases">
        <title>Complete sequence of chromosome of Singulisphaera acidiphila DSM 18658.</title>
        <authorList>
            <consortium name="US DOE Joint Genome Institute (JGI-PGF)"/>
            <person name="Lucas S."/>
            <person name="Copeland A."/>
            <person name="Lapidus A."/>
            <person name="Glavina del Rio T."/>
            <person name="Dalin E."/>
            <person name="Tice H."/>
            <person name="Bruce D."/>
            <person name="Goodwin L."/>
            <person name="Pitluck S."/>
            <person name="Peters L."/>
            <person name="Ovchinnikova G."/>
            <person name="Chertkov O."/>
            <person name="Kyrpides N."/>
            <person name="Mavromatis K."/>
            <person name="Ivanova N."/>
            <person name="Brettin T."/>
            <person name="Detter J.C."/>
            <person name="Han C."/>
            <person name="Larimer F."/>
            <person name="Land M."/>
            <person name="Hauser L."/>
            <person name="Markowitz V."/>
            <person name="Cheng J.-F."/>
            <person name="Hugenholtz P."/>
            <person name="Woyke T."/>
            <person name="Wu D."/>
            <person name="Tindall B."/>
            <person name="Pomrenke H."/>
            <person name="Brambilla E."/>
            <person name="Klenk H.-P."/>
            <person name="Eisen J.A."/>
        </authorList>
    </citation>
    <scope>NUCLEOTIDE SEQUENCE [LARGE SCALE GENOMIC DNA]</scope>
    <source>
        <strain evidence="5">ATCC BAA-1392 / DSM 18658 / VKM B-2454 / MOB10</strain>
    </source>
</reference>
<protein>
    <submittedName>
        <fullName evidence="4">Putative xylanase/chitin deacetylase</fullName>
    </submittedName>
</protein>
<organism evidence="4 5">
    <name type="scientific">Singulisphaera acidiphila (strain ATCC BAA-1392 / DSM 18658 / VKM B-2454 / MOB10)</name>
    <dbReference type="NCBI Taxonomy" id="886293"/>
    <lineage>
        <taxon>Bacteria</taxon>
        <taxon>Pseudomonadati</taxon>
        <taxon>Planctomycetota</taxon>
        <taxon>Planctomycetia</taxon>
        <taxon>Isosphaerales</taxon>
        <taxon>Isosphaeraceae</taxon>
        <taxon>Singulisphaera</taxon>
    </lineage>
</organism>
<dbReference type="KEGG" id="saci:Sinac_6609"/>
<dbReference type="GO" id="GO:0016798">
    <property type="term" value="F:hydrolase activity, acting on glycosyl bonds"/>
    <property type="evidence" value="ECO:0007669"/>
    <property type="project" value="UniProtKB-KW"/>
</dbReference>
<keyword evidence="2" id="KW-0732">Signal</keyword>
<proteinExistence type="predicted"/>